<evidence type="ECO:0000313" key="1">
    <source>
        <dbReference type="Proteomes" id="UP000887565"/>
    </source>
</evidence>
<keyword evidence="1" id="KW-1185">Reference proteome</keyword>
<organism evidence="1 2">
    <name type="scientific">Romanomermis culicivorax</name>
    <name type="common">Nematode worm</name>
    <dbReference type="NCBI Taxonomy" id="13658"/>
    <lineage>
        <taxon>Eukaryota</taxon>
        <taxon>Metazoa</taxon>
        <taxon>Ecdysozoa</taxon>
        <taxon>Nematoda</taxon>
        <taxon>Enoplea</taxon>
        <taxon>Dorylaimia</taxon>
        <taxon>Mermithida</taxon>
        <taxon>Mermithoidea</taxon>
        <taxon>Mermithidae</taxon>
        <taxon>Romanomermis</taxon>
    </lineage>
</organism>
<dbReference type="WBParaSite" id="nRc.2.0.1.t31380-RA">
    <property type="protein sequence ID" value="nRc.2.0.1.t31380-RA"/>
    <property type="gene ID" value="nRc.2.0.1.g31380"/>
</dbReference>
<accession>A0A915JZI1</accession>
<dbReference type="AlphaFoldDB" id="A0A915JZI1"/>
<dbReference type="Proteomes" id="UP000887565">
    <property type="component" value="Unplaced"/>
</dbReference>
<reference evidence="2" key="1">
    <citation type="submission" date="2022-11" db="UniProtKB">
        <authorList>
            <consortium name="WormBaseParasite"/>
        </authorList>
    </citation>
    <scope>IDENTIFICATION</scope>
</reference>
<sequence length="100" mass="11364">MIVYNTDLVMQPIERESIGTNDQKLISRNLDRTNSHKLIKYCGVMLMNSVGFLNLNLTLVSVAPDQLRSKSPGEENSGTNNEDYYFEIDELFVAQILHAK</sequence>
<protein>
    <submittedName>
        <fullName evidence="2">Uncharacterized protein</fullName>
    </submittedName>
</protein>
<evidence type="ECO:0000313" key="2">
    <source>
        <dbReference type="WBParaSite" id="nRc.2.0.1.t31380-RA"/>
    </source>
</evidence>
<name>A0A915JZI1_ROMCU</name>
<proteinExistence type="predicted"/>